<sequence>MTDAAAPKPAPAPLWTETPAERALLERDMLYLPDSPPPSLERLASSRLLRRINTIRTIRRASRNLLDMVHPDLAHRRWHATRVGPEVVITINDPDLARHVLQANAGNYVKGRFYDIVFAKFLGASSLTLDGPAWRQRRRLISPAFNARAIRGVEDIVARHVEAMLDRWRAVAGASPQGGEIDLSAEVSELAMRVAMEAFFSSDMGEETARIGRLMDITITDAGSPPFADVMGLGKWAPRRSRKAAMEALEALDAWLLPLIDARLARRADGAGEPDSPDLLDILVHARDEETGALLDRGAIRNEVLTLFAAGHETTALSLVWGLDRLSREPVWQDRLAGVAGAAAEAAGAPLDPAGAKAAAELPAAYDEILRLYPPAFTVGRQAIEADRFEDLEIPAGARMQVVIGLIHRNARLWEAPGKFDPGRFLGDAKTGRHPFAHIPFGAGPRICVGLALARLEGLMVLARALPDLRLSPAGPPPDPLGKITLRTKAPVRLHVALRRAAEG</sequence>
<evidence type="ECO:0000256" key="3">
    <source>
        <dbReference type="ARBA" id="ARBA00022723"/>
    </source>
</evidence>
<comment type="cofactor">
    <cofactor evidence="7">
        <name>heme</name>
        <dbReference type="ChEBI" id="CHEBI:30413"/>
    </cofactor>
</comment>
<dbReference type="GO" id="GO:0016705">
    <property type="term" value="F:oxidoreductase activity, acting on paired donors, with incorporation or reduction of molecular oxygen"/>
    <property type="evidence" value="ECO:0007669"/>
    <property type="project" value="InterPro"/>
</dbReference>
<dbReference type="InterPro" id="IPR002401">
    <property type="entry name" value="Cyt_P450_E_grp-I"/>
</dbReference>
<dbReference type="InterPro" id="IPR001128">
    <property type="entry name" value="Cyt_P450"/>
</dbReference>
<comment type="similarity">
    <text evidence="1 8">Belongs to the cytochrome P450 family.</text>
</comment>
<evidence type="ECO:0000256" key="1">
    <source>
        <dbReference type="ARBA" id="ARBA00010617"/>
    </source>
</evidence>
<evidence type="ECO:0000256" key="7">
    <source>
        <dbReference type="PIRSR" id="PIRSR602401-1"/>
    </source>
</evidence>
<keyword evidence="10" id="KW-1185">Reference proteome</keyword>
<reference evidence="9 10" key="1">
    <citation type="submission" date="2016-10" db="EMBL/GenBank/DDBJ databases">
        <authorList>
            <person name="de Groot N.N."/>
        </authorList>
    </citation>
    <scope>NUCLEOTIDE SEQUENCE [LARGE SCALE GENOMIC DNA]</scope>
    <source>
        <strain evidence="9 10">DSM 17890</strain>
    </source>
</reference>
<dbReference type="Pfam" id="PF00067">
    <property type="entry name" value="p450"/>
    <property type="match status" value="1"/>
</dbReference>
<dbReference type="Gene3D" id="1.10.630.10">
    <property type="entry name" value="Cytochrome P450"/>
    <property type="match status" value="1"/>
</dbReference>
<dbReference type="InterPro" id="IPR036396">
    <property type="entry name" value="Cyt_P450_sf"/>
</dbReference>
<gene>
    <name evidence="9" type="ORF">SAMN05444336_102688</name>
</gene>
<evidence type="ECO:0000256" key="5">
    <source>
        <dbReference type="ARBA" id="ARBA00023004"/>
    </source>
</evidence>
<keyword evidence="2 7" id="KW-0349">Heme</keyword>
<dbReference type="EMBL" id="FNMZ01000002">
    <property type="protein sequence ID" value="SDW90506.1"/>
    <property type="molecule type" value="Genomic_DNA"/>
</dbReference>
<dbReference type="PRINTS" id="PR00385">
    <property type="entry name" value="P450"/>
</dbReference>
<proteinExistence type="inferred from homology"/>
<evidence type="ECO:0000313" key="10">
    <source>
        <dbReference type="Proteomes" id="UP000199118"/>
    </source>
</evidence>
<dbReference type="SUPFAM" id="SSF48264">
    <property type="entry name" value="Cytochrome P450"/>
    <property type="match status" value="1"/>
</dbReference>
<evidence type="ECO:0000313" key="9">
    <source>
        <dbReference type="EMBL" id="SDW90506.1"/>
    </source>
</evidence>
<keyword evidence="6 8" id="KW-0503">Monooxygenase</keyword>
<evidence type="ECO:0000256" key="2">
    <source>
        <dbReference type="ARBA" id="ARBA00022617"/>
    </source>
</evidence>
<dbReference type="InterPro" id="IPR017972">
    <property type="entry name" value="Cyt_P450_CS"/>
</dbReference>
<dbReference type="PANTHER" id="PTHR24291:SF50">
    <property type="entry name" value="BIFUNCTIONAL ALBAFLAVENONE MONOOXYGENASE_TERPENE SYNTHASE"/>
    <property type="match status" value="1"/>
</dbReference>
<keyword evidence="5 7" id="KW-0408">Iron</keyword>
<feature type="binding site" description="axial binding residue" evidence="7">
    <location>
        <position position="448"/>
    </location>
    <ligand>
        <name>heme</name>
        <dbReference type="ChEBI" id="CHEBI:30413"/>
    </ligand>
    <ligandPart>
        <name>Fe</name>
        <dbReference type="ChEBI" id="CHEBI:18248"/>
    </ligandPart>
</feature>
<organism evidence="9 10">
    <name type="scientific">Albimonas donghaensis</name>
    <dbReference type="NCBI Taxonomy" id="356660"/>
    <lineage>
        <taxon>Bacteria</taxon>
        <taxon>Pseudomonadati</taxon>
        <taxon>Pseudomonadota</taxon>
        <taxon>Alphaproteobacteria</taxon>
        <taxon>Rhodobacterales</taxon>
        <taxon>Paracoccaceae</taxon>
        <taxon>Albimonas</taxon>
    </lineage>
</organism>
<dbReference type="GO" id="GO:0005506">
    <property type="term" value="F:iron ion binding"/>
    <property type="evidence" value="ECO:0007669"/>
    <property type="project" value="InterPro"/>
</dbReference>
<evidence type="ECO:0000256" key="4">
    <source>
        <dbReference type="ARBA" id="ARBA00023002"/>
    </source>
</evidence>
<dbReference type="PANTHER" id="PTHR24291">
    <property type="entry name" value="CYTOCHROME P450 FAMILY 4"/>
    <property type="match status" value="1"/>
</dbReference>
<name>A0A1H2XCP0_9RHOB</name>
<keyword evidence="3 7" id="KW-0479">Metal-binding</keyword>
<dbReference type="GO" id="GO:0020037">
    <property type="term" value="F:heme binding"/>
    <property type="evidence" value="ECO:0007669"/>
    <property type="project" value="InterPro"/>
</dbReference>
<dbReference type="RefSeq" id="WP_092680903.1">
    <property type="nucleotide sequence ID" value="NZ_FNMZ01000002.1"/>
</dbReference>
<evidence type="ECO:0000256" key="8">
    <source>
        <dbReference type="RuleBase" id="RU000461"/>
    </source>
</evidence>
<dbReference type="AlphaFoldDB" id="A0A1H2XCP0"/>
<dbReference type="STRING" id="356660.SAMN05444336_102688"/>
<dbReference type="InterPro" id="IPR050196">
    <property type="entry name" value="Cytochrome_P450_Monoox"/>
</dbReference>
<protein>
    <submittedName>
        <fullName evidence="9">Cytochrome P450</fullName>
    </submittedName>
</protein>
<evidence type="ECO:0000256" key="6">
    <source>
        <dbReference type="ARBA" id="ARBA00023033"/>
    </source>
</evidence>
<dbReference type="GO" id="GO:0004497">
    <property type="term" value="F:monooxygenase activity"/>
    <property type="evidence" value="ECO:0007669"/>
    <property type="project" value="UniProtKB-KW"/>
</dbReference>
<dbReference type="PROSITE" id="PS00086">
    <property type="entry name" value="CYTOCHROME_P450"/>
    <property type="match status" value="1"/>
</dbReference>
<dbReference type="Proteomes" id="UP000199118">
    <property type="component" value="Unassembled WGS sequence"/>
</dbReference>
<dbReference type="PRINTS" id="PR00463">
    <property type="entry name" value="EP450I"/>
</dbReference>
<accession>A0A1H2XCP0</accession>
<keyword evidence="4 8" id="KW-0560">Oxidoreductase</keyword>
<dbReference type="OrthoDB" id="9764248at2"/>